<dbReference type="AlphaFoldDB" id="A0ABD1NKD0"/>
<protein>
    <submittedName>
        <fullName evidence="1">Uncharacterized protein</fullName>
    </submittedName>
</protein>
<reference evidence="1 2" key="1">
    <citation type="submission" date="2024-08" db="EMBL/GenBank/DDBJ databases">
        <title>Insights into the chromosomal genome structure of Flemingia macrophylla.</title>
        <authorList>
            <person name="Ding Y."/>
            <person name="Zhao Y."/>
            <person name="Bi W."/>
            <person name="Wu M."/>
            <person name="Zhao G."/>
            <person name="Gong Y."/>
            <person name="Li W."/>
            <person name="Zhang P."/>
        </authorList>
    </citation>
    <scope>NUCLEOTIDE SEQUENCE [LARGE SCALE GENOMIC DNA]</scope>
    <source>
        <strain evidence="1">DYQJB</strain>
        <tissue evidence="1">Leaf</tissue>
    </source>
</reference>
<proteinExistence type="predicted"/>
<evidence type="ECO:0000313" key="1">
    <source>
        <dbReference type="EMBL" id="KAL2348122.1"/>
    </source>
</evidence>
<evidence type="ECO:0000313" key="2">
    <source>
        <dbReference type="Proteomes" id="UP001603857"/>
    </source>
</evidence>
<name>A0ABD1NKD0_9FABA</name>
<dbReference type="Proteomes" id="UP001603857">
    <property type="component" value="Unassembled WGS sequence"/>
</dbReference>
<sequence>MVVGCWAFHCASHEFYIQTGKVRVRKKRKCSFAVVENRFWQWLVAVMEGMIEGEYCRVR</sequence>
<keyword evidence="2" id="KW-1185">Reference proteome</keyword>
<gene>
    <name evidence="1" type="ORF">Fmac_002122</name>
</gene>
<organism evidence="1 2">
    <name type="scientific">Flemingia macrophylla</name>
    <dbReference type="NCBI Taxonomy" id="520843"/>
    <lineage>
        <taxon>Eukaryota</taxon>
        <taxon>Viridiplantae</taxon>
        <taxon>Streptophyta</taxon>
        <taxon>Embryophyta</taxon>
        <taxon>Tracheophyta</taxon>
        <taxon>Spermatophyta</taxon>
        <taxon>Magnoliopsida</taxon>
        <taxon>eudicotyledons</taxon>
        <taxon>Gunneridae</taxon>
        <taxon>Pentapetalae</taxon>
        <taxon>rosids</taxon>
        <taxon>fabids</taxon>
        <taxon>Fabales</taxon>
        <taxon>Fabaceae</taxon>
        <taxon>Papilionoideae</taxon>
        <taxon>50 kb inversion clade</taxon>
        <taxon>NPAAA clade</taxon>
        <taxon>indigoferoid/millettioid clade</taxon>
        <taxon>Phaseoleae</taxon>
        <taxon>Flemingia</taxon>
    </lineage>
</organism>
<dbReference type="EMBL" id="JBGMDY010000001">
    <property type="protein sequence ID" value="KAL2348122.1"/>
    <property type="molecule type" value="Genomic_DNA"/>
</dbReference>
<accession>A0ABD1NKD0</accession>
<comment type="caution">
    <text evidence="1">The sequence shown here is derived from an EMBL/GenBank/DDBJ whole genome shotgun (WGS) entry which is preliminary data.</text>
</comment>